<comment type="cofactor">
    <cofactor evidence="6">
        <name>Mn(2+)</name>
        <dbReference type="ChEBI" id="CHEBI:29035"/>
    </cofactor>
</comment>
<evidence type="ECO:0000256" key="1">
    <source>
        <dbReference type="ARBA" id="ARBA00006773"/>
    </source>
</evidence>
<evidence type="ECO:0000256" key="3">
    <source>
        <dbReference type="ARBA" id="ARBA00022801"/>
    </source>
</evidence>
<dbReference type="InterPro" id="IPR026912">
    <property type="entry name" value="Adenine_deam_C"/>
</dbReference>
<evidence type="ECO:0000313" key="10">
    <source>
        <dbReference type="Proteomes" id="UP000006008"/>
    </source>
</evidence>
<evidence type="ECO:0000256" key="6">
    <source>
        <dbReference type="HAMAP-Rule" id="MF_01518"/>
    </source>
</evidence>
<dbReference type="RefSeq" id="WP_009134214.1">
    <property type="nucleotide sequence ID" value="NZ_CP102250.1"/>
</dbReference>
<comment type="caution">
    <text evidence="9">The sequence shown here is derived from an EMBL/GenBank/DDBJ whole genome shotgun (WGS) entry which is preliminary data.</text>
</comment>
<dbReference type="OrthoDB" id="9775607at2"/>
<dbReference type="eggNOG" id="COG1001">
    <property type="taxonomic scope" value="Bacteria"/>
</dbReference>
<dbReference type="InterPro" id="IPR006680">
    <property type="entry name" value="Amidohydro-rel"/>
</dbReference>
<dbReference type="InterPro" id="IPR011059">
    <property type="entry name" value="Metal-dep_hydrolase_composite"/>
</dbReference>
<dbReference type="HOGENOM" id="CLU_027935_0_0_10"/>
<dbReference type="CDD" id="cd01295">
    <property type="entry name" value="AdeC"/>
    <property type="match status" value="1"/>
</dbReference>
<keyword evidence="4 6" id="KW-0464">Manganese</keyword>
<dbReference type="PANTHER" id="PTHR11113">
    <property type="entry name" value="N-ACETYLGLUCOSAMINE-6-PHOSPHATE DEACETYLASE"/>
    <property type="match status" value="1"/>
</dbReference>
<dbReference type="STRING" id="742725.HMPREF9450_01408"/>
<dbReference type="NCBIfam" id="TIGR01178">
    <property type="entry name" value="ade"/>
    <property type="match status" value="1"/>
</dbReference>
<dbReference type="GO" id="GO:0006146">
    <property type="term" value="P:adenine catabolic process"/>
    <property type="evidence" value="ECO:0007669"/>
    <property type="project" value="InterPro"/>
</dbReference>
<dbReference type="GeneID" id="92815559"/>
<dbReference type="Proteomes" id="UP000006008">
    <property type="component" value="Unassembled WGS sequence"/>
</dbReference>
<dbReference type="GO" id="GO:0000034">
    <property type="term" value="F:adenine deaminase activity"/>
    <property type="evidence" value="ECO:0007669"/>
    <property type="project" value="UniProtKB-UniRule"/>
</dbReference>
<sequence>MPQLTGNIVDLIRREIYPGTVTIADGRIARIDRFGNTPADDSRHNGSLPFLLPGFIDSHVHIESSMLSPALYGHTALGHGTVAIVADPHEIANVCGTDGIRYMVEQARRTPLKIHYTVPSCVPATPFETSGATLDSRTVEELLESGVFVALGEMMNYPGVLGGDDQCIRKIEAARRRGIPVDGHAPLLEGADLRRYIGTGISTDHESCSLREAREKIDAGMMIQIREGSQSREFDTLIPLLGYRPDRVMLCTDDLKASGLSRGHINRLVSRAVALGYDLFDVLAAATLNPIRHYRLKVGLLQPGDPADLICCPDLIHFTPSQVWIEGKRVDTLPAPGTDRTVNHFLAEPITTGIIATSSAGNELLRVIRPEEGTLITGEELIPAGEKGRYQKMIVLNRYAPHAPAAIGYVSGFNLQDGAFGSTIAHDSHNLIVTGSSDELIVQAANRLIAMQGGIVCCDRDTMTEMPLPVGGLMSDADLGTVIRQYDRIERHIHALGCPFSTPVMQLAFLALPVIPSLRLTDRGLFDATRFEFV</sequence>
<evidence type="ECO:0000313" key="9">
    <source>
        <dbReference type="EMBL" id="EHB91359.1"/>
    </source>
</evidence>
<dbReference type="Pfam" id="PF13382">
    <property type="entry name" value="Adenine_deam_C"/>
    <property type="match status" value="1"/>
</dbReference>
<dbReference type="HAMAP" id="MF_01518">
    <property type="entry name" value="Adenine_deamin"/>
    <property type="match status" value="1"/>
</dbReference>
<dbReference type="InterPro" id="IPR006679">
    <property type="entry name" value="Adenine_deam"/>
</dbReference>
<comment type="similarity">
    <text evidence="1 6">Belongs to the metallo-dependent hydrolases superfamily. Adenine deaminase family.</text>
</comment>
<dbReference type="Pfam" id="PF01979">
    <property type="entry name" value="Amidohydro_1"/>
    <property type="match status" value="1"/>
</dbReference>
<dbReference type="EMBL" id="ADLD01000013">
    <property type="protein sequence ID" value="EHB91359.1"/>
    <property type="molecule type" value="Genomic_DNA"/>
</dbReference>
<dbReference type="Gene3D" id="3.20.20.140">
    <property type="entry name" value="Metal-dependent hydrolases"/>
    <property type="match status" value="1"/>
</dbReference>
<dbReference type="AlphaFoldDB" id="G5H9U3"/>
<feature type="domain" description="Adenine deaminase C-terminal" evidence="8">
    <location>
        <begin position="387"/>
        <end position="532"/>
    </location>
</feature>
<comment type="catalytic activity">
    <reaction evidence="5 6">
        <text>adenine + H2O + H(+) = hypoxanthine + NH4(+)</text>
        <dbReference type="Rhea" id="RHEA:23688"/>
        <dbReference type="ChEBI" id="CHEBI:15377"/>
        <dbReference type="ChEBI" id="CHEBI:15378"/>
        <dbReference type="ChEBI" id="CHEBI:16708"/>
        <dbReference type="ChEBI" id="CHEBI:17368"/>
        <dbReference type="ChEBI" id="CHEBI:28938"/>
        <dbReference type="EC" id="3.5.4.2"/>
    </reaction>
</comment>
<dbReference type="PATRIC" id="fig|742725.3.peg.1489"/>
<evidence type="ECO:0000256" key="2">
    <source>
        <dbReference type="ARBA" id="ARBA00012782"/>
    </source>
</evidence>
<dbReference type="InterPro" id="IPR032466">
    <property type="entry name" value="Metal_Hydrolase"/>
</dbReference>
<dbReference type="SUPFAM" id="SSF51556">
    <property type="entry name" value="Metallo-dependent hydrolases"/>
    <property type="match status" value="1"/>
</dbReference>
<dbReference type="PANTHER" id="PTHR11113:SF2">
    <property type="entry name" value="ADENINE DEAMINASE"/>
    <property type="match status" value="1"/>
</dbReference>
<gene>
    <name evidence="6" type="primary">ade</name>
    <name evidence="9" type="ORF">HMPREF9450_01408</name>
</gene>
<evidence type="ECO:0000256" key="5">
    <source>
        <dbReference type="ARBA" id="ARBA00047720"/>
    </source>
</evidence>
<keyword evidence="3 6" id="KW-0378">Hydrolase</keyword>
<dbReference type="SUPFAM" id="SSF51338">
    <property type="entry name" value="Composite domain of metallo-dependent hydrolases"/>
    <property type="match status" value="1"/>
</dbReference>
<dbReference type="Gene3D" id="2.30.40.10">
    <property type="entry name" value="Urease, subunit C, domain 1"/>
    <property type="match status" value="1"/>
</dbReference>
<dbReference type="EC" id="3.5.4.2" evidence="2 6"/>
<name>G5H9U3_9BACT</name>
<feature type="domain" description="Amidohydrolase-related" evidence="7">
    <location>
        <begin position="50"/>
        <end position="330"/>
    </location>
</feature>
<proteinExistence type="inferred from homology"/>
<accession>G5H9U3</accession>
<keyword evidence="10" id="KW-1185">Reference proteome</keyword>
<reference evidence="9 10" key="1">
    <citation type="submission" date="2011-08" db="EMBL/GenBank/DDBJ databases">
        <title>The Genome Sequence of Alistipes indistinctus YIT 12060.</title>
        <authorList>
            <consortium name="The Broad Institute Genome Sequencing Platform"/>
            <person name="Earl A."/>
            <person name="Ward D."/>
            <person name="Feldgarden M."/>
            <person name="Gevers D."/>
            <person name="Morotomi M."/>
            <person name="Young S.K."/>
            <person name="Zeng Q."/>
            <person name="Gargeya S."/>
            <person name="Fitzgerald M."/>
            <person name="Haas B."/>
            <person name="Abouelleil A."/>
            <person name="Alvarado L."/>
            <person name="Arachchi H.M."/>
            <person name="Berlin A."/>
            <person name="Brown A."/>
            <person name="Chapman S.B."/>
            <person name="Chen Z."/>
            <person name="Dunbar C."/>
            <person name="Freedman E."/>
            <person name="Gearin G."/>
            <person name="Gellesch M."/>
            <person name="Goldberg J."/>
            <person name="Griggs A."/>
            <person name="Gujja S."/>
            <person name="Heiman D."/>
            <person name="Howarth C."/>
            <person name="Larson L."/>
            <person name="Lui A."/>
            <person name="MacDonald P.J.P."/>
            <person name="Montmayeur A."/>
            <person name="Murphy C."/>
            <person name="Neiman D."/>
            <person name="Pearson M."/>
            <person name="Priest M."/>
            <person name="Roberts A."/>
            <person name="Saif S."/>
            <person name="Shea T."/>
            <person name="Shenoy N."/>
            <person name="Sisk P."/>
            <person name="Stolte C."/>
            <person name="Sykes S."/>
            <person name="Wortman J."/>
            <person name="Nusbaum C."/>
            <person name="Birren B."/>
        </authorList>
    </citation>
    <scope>NUCLEOTIDE SEQUENCE [LARGE SCALE GENOMIC DNA]</scope>
    <source>
        <strain evidence="9 10">YIT 12060</strain>
    </source>
</reference>
<protein>
    <recommendedName>
        <fullName evidence="2 6">Adenine deaminase</fullName>
        <shortName evidence="6">Adenase</shortName>
        <shortName evidence="6">Adenine aminase</shortName>
        <ecNumber evidence="2 6">3.5.4.2</ecNumber>
    </recommendedName>
</protein>
<evidence type="ECO:0000259" key="8">
    <source>
        <dbReference type="Pfam" id="PF13382"/>
    </source>
</evidence>
<evidence type="ECO:0000259" key="7">
    <source>
        <dbReference type="Pfam" id="PF01979"/>
    </source>
</evidence>
<organism evidence="9 10">
    <name type="scientific">Alistipes indistinctus YIT 12060</name>
    <dbReference type="NCBI Taxonomy" id="742725"/>
    <lineage>
        <taxon>Bacteria</taxon>
        <taxon>Pseudomonadati</taxon>
        <taxon>Bacteroidota</taxon>
        <taxon>Bacteroidia</taxon>
        <taxon>Bacteroidales</taxon>
        <taxon>Rikenellaceae</taxon>
        <taxon>Alistipes</taxon>
    </lineage>
</organism>
<evidence type="ECO:0000256" key="4">
    <source>
        <dbReference type="ARBA" id="ARBA00023211"/>
    </source>
</evidence>